<name>A0A1G5EIU2_9FLAO</name>
<evidence type="ECO:0008006" key="3">
    <source>
        <dbReference type="Google" id="ProtNLM"/>
    </source>
</evidence>
<gene>
    <name evidence="1" type="ORF">SAMN02927903_01073</name>
</gene>
<dbReference type="InterPro" id="IPR038765">
    <property type="entry name" value="Papain-like_cys_pep_sf"/>
</dbReference>
<dbReference type="SUPFAM" id="SSF54001">
    <property type="entry name" value="Cysteine proteinases"/>
    <property type="match status" value="1"/>
</dbReference>
<evidence type="ECO:0000313" key="1">
    <source>
        <dbReference type="EMBL" id="SCY26875.1"/>
    </source>
</evidence>
<dbReference type="AlphaFoldDB" id="A0A1G5EIU2"/>
<evidence type="ECO:0000313" key="2">
    <source>
        <dbReference type="Proteomes" id="UP000199354"/>
    </source>
</evidence>
<dbReference type="Gene3D" id="3.90.1720.10">
    <property type="entry name" value="endopeptidase domain like (from Nostoc punctiforme)"/>
    <property type="match status" value="1"/>
</dbReference>
<dbReference type="STRING" id="490189.SAMN02927903_01073"/>
<dbReference type="EMBL" id="FMVF01000004">
    <property type="protein sequence ID" value="SCY26875.1"/>
    <property type="molecule type" value="Genomic_DNA"/>
</dbReference>
<dbReference type="Proteomes" id="UP000199354">
    <property type="component" value="Unassembled WGS sequence"/>
</dbReference>
<dbReference type="RefSeq" id="WP_091141260.1">
    <property type="nucleotide sequence ID" value="NZ_FMVF01000004.1"/>
</dbReference>
<proteinExistence type="predicted"/>
<sequence>MKWWALLLVVHVFYAQQPTSLYLVTRGTASKLALVAPFNLQDRFASHVGIGFIEQGRWNVFHVSNEATANASALVQTDLDGFTQVPDMIYWALWRTTVDAAFIDRLKHLLSTFEDVGFDFDFDLDSRKLYCSEFCVQLLQRLDSDQFCFEPISRRLEPFQAALLGRTVLHYWPVDFFQINNRFVLERIGFGPPP</sequence>
<organism evidence="1 2">
    <name type="scientific">Flavobacterium caeni</name>
    <dbReference type="NCBI Taxonomy" id="490189"/>
    <lineage>
        <taxon>Bacteria</taxon>
        <taxon>Pseudomonadati</taxon>
        <taxon>Bacteroidota</taxon>
        <taxon>Flavobacteriia</taxon>
        <taxon>Flavobacteriales</taxon>
        <taxon>Flavobacteriaceae</taxon>
        <taxon>Flavobacterium</taxon>
    </lineage>
</organism>
<protein>
    <recommendedName>
        <fullName evidence="3">Permuted papain-like amidase enzyme, YaeF/YiiX, C92 family</fullName>
    </recommendedName>
</protein>
<reference evidence="1 2" key="1">
    <citation type="submission" date="2016-10" db="EMBL/GenBank/DDBJ databases">
        <authorList>
            <person name="de Groot N.N."/>
        </authorList>
    </citation>
    <scope>NUCLEOTIDE SEQUENCE [LARGE SCALE GENOMIC DNA]</scope>
    <source>
        <strain evidence="1 2">CGMCC 1.7031</strain>
    </source>
</reference>
<dbReference type="OrthoDB" id="1253694at2"/>
<accession>A0A1G5EIU2</accession>
<keyword evidence="2" id="KW-1185">Reference proteome</keyword>